<reference evidence="3 4" key="1">
    <citation type="submission" date="2017-04" db="EMBL/GenBank/DDBJ databases">
        <title>Comparative genome analysis of Subtercola boreus.</title>
        <authorList>
            <person name="Cho Y.-J."/>
            <person name="Cho A."/>
            <person name="Kim O.-S."/>
            <person name="Lee J.-I."/>
        </authorList>
    </citation>
    <scope>NUCLEOTIDE SEQUENCE [LARGE SCALE GENOMIC DNA]</scope>
    <source>
        <strain evidence="3 4">K300</strain>
    </source>
</reference>
<evidence type="ECO:0000313" key="3">
    <source>
        <dbReference type="EMBL" id="RFA08216.1"/>
    </source>
</evidence>
<organism evidence="3 4">
    <name type="scientific">Subtercola boreus</name>
    <dbReference type="NCBI Taxonomy" id="120213"/>
    <lineage>
        <taxon>Bacteria</taxon>
        <taxon>Bacillati</taxon>
        <taxon>Actinomycetota</taxon>
        <taxon>Actinomycetes</taxon>
        <taxon>Micrococcales</taxon>
        <taxon>Microbacteriaceae</taxon>
        <taxon>Subtercola</taxon>
    </lineage>
</organism>
<dbReference type="GO" id="GO:0016787">
    <property type="term" value="F:hydrolase activity"/>
    <property type="evidence" value="ECO:0007669"/>
    <property type="project" value="UniProtKB-KW"/>
</dbReference>
<keyword evidence="4" id="KW-1185">Reference proteome</keyword>
<comment type="caution">
    <text evidence="3">The sequence shown here is derived from an EMBL/GenBank/DDBJ whole genome shotgun (WGS) entry which is preliminary data.</text>
</comment>
<dbReference type="SUPFAM" id="SSF53474">
    <property type="entry name" value="alpha/beta-Hydrolases"/>
    <property type="match status" value="1"/>
</dbReference>
<accession>A0A3E0VE67</accession>
<dbReference type="PANTHER" id="PTHR48081">
    <property type="entry name" value="AB HYDROLASE SUPERFAMILY PROTEIN C4A8.06C"/>
    <property type="match status" value="1"/>
</dbReference>
<dbReference type="Proteomes" id="UP000256486">
    <property type="component" value="Unassembled WGS sequence"/>
</dbReference>
<dbReference type="InterPro" id="IPR050300">
    <property type="entry name" value="GDXG_lipolytic_enzyme"/>
</dbReference>
<dbReference type="AlphaFoldDB" id="A0A3E0VE67"/>
<name>A0A3E0VE67_9MICO</name>
<dbReference type="InterPro" id="IPR049492">
    <property type="entry name" value="BD-FAE-like_dom"/>
</dbReference>
<evidence type="ECO:0000256" key="1">
    <source>
        <dbReference type="ARBA" id="ARBA00022801"/>
    </source>
</evidence>
<dbReference type="PANTHER" id="PTHR48081:SF13">
    <property type="entry name" value="ALPHA_BETA HYDROLASE"/>
    <property type="match status" value="1"/>
</dbReference>
<dbReference type="EMBL" id="NBWZ01000001">
    <property type="protein sequence ID" value="RFA08216.1"/>
    <property type="molecule type" value="Genomic_DNA"/>
</dbReference>
<evidence type="ECO:0000259" key="2">
    <source>
        <dbReference type="Pfam" id="PF20434"/>
    </source>
</evidence>
<dbReference type="InterPro" id="IPR029058">
    <property type="entry name" value="AB_hydrolase_fold"/>
</dbReference>
<evidence type="ECO:0000313" key="4">
    <source>
        <dbReference type="Proteomes" id="UP000256486"/>
    </source>
</evidence>
<protein>
    <recommendedName>
        <fullName evidence="2">BD-FAE-like domain-containing protein</fullName>
    </recommendedName>
</protein>
<dbReference type="Pfam" id="PF20434">
    <property type="entry name" value="BD-FAE"/>
    <property type="match status" value="1"/>
</dbReference>
<dbReference type="OrthoDB" id="9803828at2"/>
<keyword evidence="1" id="KW-0378">Hydrolase</keyword>
<sequence>MAMRTVEFAAGLKADIYVPASDARGAGEAGDAGVAREALPVILWLHGGAWRVGDRTLAPDLQRYFADRGFAMVSIDYRLSGDAVFPAQLDDVRTAIRWVKEHAADYSFDPDAIGLWGSSAGGHLAALAAVTADAADIATAVHAVVDGYGAADLLAPDQDVPPTVGLLGGPVQERRDLAIAASPARHVTSSAPPFLILHGGADPLVPASQSVTLFEALAAADVPATLYVIDGFGHGFFNPVGGEELAGPPIDAGHLEADPHANATVRVHPAAPGDAISPPAASFDLIESFFRTHLTRP</sequence>
<gene>
    <name evidence="3" type="ORF">B7R54_02500</name>
</gene>
<dbReference type="Gene3D" id="3.40.50.1820">
    <property type="entry name" value="alpha/beta hydrolase"/>
    <property type="match status" value="1"/>
</dbReference>
<proteinExistence type="predicted"/>
<feature type="domain" description="BD-FAE-like" evidence="2">
    <location>
        <begin position="36"/>
        <end position="217"/>
    </location>
</feature>